<keyword evidence="6" id="KW-0378">Hydrolase</keyword>
<keyword evidence="7" id="KW-0460">Magnesium</keyword>
<comment type="cofactor">
    <cofactor evidence="2">
        <name>Zn(2+)</name>
        <dbReference type="ChEBI" id="CHEBI:29105"/>
    </cofactor>
</comment>
<comment type="cofactor">
    <cofactor evidence="1">
        <name>Mg(2+)</name>
        <dbReference type="ChEBI" id="CHEBI:18420"/>
    </cofactor>
</comment>
<dbReference type="InterPro" id="IPR049734">
    <property type="entry name" value="NudC-like_C"/>
</dbReference>
<dbReference type="PANTHER" id="PTHR42904:SF6">
    <property type="entry name" value="NAD-CAPPED RNA HYDROLASE NUDT12"/>
    <property type="match status" value="1"/>
</dbReference>
<dbReference type="InterPro" id="IPR020084">
    <property type="entry name" value="NUDIX_hydrolase_CS"/>
</dbReference>
<accession>A0A6J6CEL1</accession>
<proteinExistence type="inferred from homology"/>
<dbReference type="GO" id="GO:0005829">
    <property type="term" value="C:cytosol"/>
    <property type="evidence" value="ECO:0007669"/>
    <property type="project" value="TreeGrafter"/>
</dbReference>
<dbReference type="EMBL" id="CAEZSV010000046">
    <property type="protein sequence ID" value="CAB4549821.1"/>
    <property type="molecule type" value="Genomic_DNA"/>
</dbReference>
<dbReference type="AlphaFoldDB" id="A0A6J6CEL1"/>
<dbReference type="GO" id="GO:0035529">
    <property type="term" value="F:NADH pyrophosphatase activity"/>
    <property type="evidence" value="ECO:0007669"/>
    <property type="project" value="TreeGrafter"/>
</dbReference>
<protein>
    <recommendedName>
        <fullName evidence="4">NAD(+) diphosphatase</fullName>
        <ecNumber evidence="4">3.6.1.22</ecNumber>
    </recommendedName>
</protein>
<evidence type="ECO:0000259" key="10">
    <source>
        <dbReference type="PROSITE" id="PS51462"/>
    </source>
</evidence>
<evidence type="ECO:0000256" key="2">
    <source>
        <dbReference type="ARBA" id="ARBA00001947"/>
    </source>
</evidence>
<feature type="domain" description="Nudix hydrolase" evidence="10">
    <location>
        <begin position="154"/>
        <end position="279"/>
    </location>
</feature>
<evidence type="ECO:0000256" key="7">
    <source>
        <dbReference type="ARBA" id="ARBA00022842"/>
    </source>
</evidence>
<sequence>MSLVLMNLSLARAHLDRAAHLRTDEGALDSLFSTGKVFQVHKGKFLFTDSLHWLDPASAPEGERYFLGLDESGTGYFAINAPFAEDAAITENLQTLREAGLVATEIEIGAAVHAVALANWHDTHTHCARCGAHTYSALAGSVRKCRTDESEHYPRTDSAVIVLVRDKDDRVLLGRQKVWPAKRYSNFAGFLEPGESLEACVKREVLEEAGVRISDIEYLGSQAWPFPASIMLAFTGVVENPEDARADGEEIEDLRWYSRETFTADLKSGELLIPPGISIARRMIEAWYGGSIDFPEAWR</sequence>
<comment type="catalytic activity">
    <reaction evidence="9">
        <text>a 5'-end NAD(+)-phospho-ribonucleoside in mRNA + H2O = a 5'-end phospho-adenosine-phospho-ribonucleoside in mRNA + beta-nicotinamide D-ribonucleotide + 2 H(+)</text>
        <dbReference type="Rhea" id="RHEA:60876"/>
        <dbReference type="Rhea" id="RHEA-COMP:15698"/>
        <dbReference type="Rhea" id="RHEA-COMP:15719"/>
        <dbReference type="ChEBI" id="CHEBI:14649"/>
        <dbReference type="ChEBI" id="CHEBI:15377"/>
        <dbReference type="ChEBI" id="CHEBI:15378"/>
        <dbReference type="ChEBI" id="CHEBI:144029"/>
        <dbReference type="ChEBI" id="CHEBI:144051"/>
    </reaction>
    <physiologicalReaction direction="left-to-right" evidence="9">
        <dbReference type="Rhea" id="RHEA:60877"/>
    </physiologicalReaction>
</comment>
<reference evidence="11" key="1">
    <citation type="submission" date="2020-05" db="EMBL/GenBank/DDBJ databases">
        <authorList>
            <person name="Chiriac C."/>
            <person name="Salcher M."/>
            <person name="Ghai R."/>
            <person name="Kavagutti S V."/>
        </authorList>
    </citation>
    <scope>NUCLEOTIDE SEQUENCE</scope>
</reference>
<dbReference type="PROSITE" id="PS51462">
    <property type="entry name" value="NUDIX"/>
    <property type="match status" value="1"/>
</dbReference>
<dbReference type="InterPro" id="IPR000086">
    <property type="entry name" value="NUDIX_hydrolase_dom"/>
</dbReference>
<dbReference type="PROSITE" id="PS00893">
    <property type="entry name" value="NUDIX_BOX"/>
    <property type="match status" value="1"/>
</dbReference>
<evidence type="ECO:0000256" key="8">
    <source>
        <dbReference type="ARBA" id="ARBA00023027"/>
    </source>
</evidence>
<evidence type="ECO:0000256" key="5">
    <source>
        <dbReference type="ARBA" id="ARBA00022723"/>
    </source>
</evidence>
<keyword evidence="8" id="KW-0520">NAD</keyword>
<dbReference type="NCBIfam" id="NF001299">
    <property type="entry name" value="PRK00241.1"/>
    <property type="match status" value="1"/>
</dbReference>
<dbReference type="InterPro" id="IPR015797">
    <property type="entry name" value="NUDIX_hydrolase-like_dom_sf"/>
</dbReference>
<dbReference type="Gene3D" id="3.90.79.20">
    <property type="match status" value="1"/>
</dbReference>
<evidence type="ECO:0000313" key="11">
    <source>
        <dbReference type="EMBL" id="CAB4549821.1"/>
    </source>
</evidence>
<dbReference type="Gene3D" id="3.90.79.10">
    <property type="entry name" value="Nucleoside Triphosphate Pyrophosphohydrolase"/>
    <property type="match status" value="1"/>
</dbReference>
<dbReference type="PANTHER" id="PTHR42904">
    <property type="entry name" value="NUDIX HYDROLASE, NUDC SUBFAMILY"/>
    <property type="match status" value="1"/>
</dbReference>
<dbReference type="EC" id="3.6.1.22" evidence="4"/>
<gene>
    <name evidence="11" type="ORF">UFOPK1506_00372</name>
</gene>
<dbReference type="GO" id="GO:0019677">
    <property type="term" value="P:NAD+ catabolic process"/>
    <property type="evidence" value="ECO:0007669"/>
    <property type="project" value="TreeGrafter"/>
</dbReference>
<dbReference type="GO" id="GO:0046872">
    <property type="term" value="F:metal ion binding"/>
    <property type="evidence" value="ECO:0007669"/>
    <property type="project" value="UniProtKB-KW"/>
</dbReference>
<evidence type="ECO:0000256" key="3">
    <source>
        <dbReference type="ARBA" id="ARBA00009595"/>
    </source>
</evidence>
<keyword evidence="5" id="KW-0479">Metal-binding</keyword>
<evidence type="ECO:0000256" key="9">
    <source>
        <dbReference type="ARBA" id="ARBA00023679"/>
    </source>
</evidence>
<dbReference type="Pfam" id="PF00293">
    <property type="entry name" value="NUDIX"/>
    <property type="match status" value="1"/>
</dbReference>
<evidence type="ECO:0000256" key="6">
    <source>
        <dbReference type="ARBA" id="ARBA00022801"/>
    </source>
</evidence>
<dbReference type="CDD" id="cd03429">
    <property type="entry name" value="NUDIX_NADH_pyrophosphatase_Nudt13"/>
    <property type="match status" value="1"/>
</dbReference>
<organism evidence="11">
    <name type="scientific">freshwater metagenome</name>
    <dbReference type="NCBI Taxonomy" id="449393"/>
    <lineage>
        <taxon>unclassified sequences</taxon>
        <taxon>metagenomes</taxon>
        <taxon>ecological metagenomes</taxon>
    </lineage>
</organism>
<name>A0A6J6CEL1_9ZZZZ</name>
<evidence type="ECO:0000256" key="4">
    <source>
        <dbReference type="ARBA" id="ARBA00012381"/>
    </source>
</evidence>
<dbReference type="InterPro" id="IPR050241">
    <property type="entry name" value="NAD-cap_RNA_hydrolase_NudC"/>
</dbReference>
<dbReference type="GO" id="GO:0006742">
    <property type="term" value="P:NADP+ catabolic process"/>
    <property type="evidence" value="ECO:0007669"/>
    <property type="project" value="TreeGrafter"/>
</dbReference>
<evidence type="ECO:0000256" key="1">
    <source>
        <dbReference type="ARBA" id="ARBA00001946"/>
    </source>
</evidence>
<dbReference type="SUPFAM" id="SSF55811">
    <property type="entry name" value="Nudix"/>
    <property type="match status" value="1"/>
</dbReference>
<comment type="similarity">
    <text evidence="3">Belongs to the Nudix hydrolase family. NudC subfamily.</text>
</comment>